<dbReference type="PANTHER" id="PTHR15207">
    <property type="entry name" value="NONSYNDROMIC HEARING IMPAIRMENT PROTEIN"/>
    <property type="match status" value="1"/>
</dbReference>
<dbReference type="InterPro" id="IPR040460">
    <property type="entry name" value="Gasdermin_pore"/>
</dbReference>
<keyword evidence="4" id="KW-1134">Transmembrane beta strand</keyword>
<dbReference type="GO" id="GO:0012501">
    <property type="term" value="P:programmed cell death"/>
    <property type="evidence" value="ECO:0007669"/>
    <property type="project" value="UniProtKB-KW"/>
</dbReference>
<evidence type="ECO:0000256" key="2">
    <source>
        <dbReference type="ARBA" id="ARBA00004651"/>
    </source>
</evidence>
<feature type="domain" description="Gasdermin pore forming" evidence="12">
    <location>
        <begin position="1"/>
        <end position="248"/>
    </location>
</feature>
<dbReference type="GO" id="GO:0005737">
    <property type="term" value="C:cytoplasm"/>
    <property type="evidence" value="ECO:0007669"/>
    <property type="project" value="UniProtKB-SubCell"/>
</dbReference>
<dbReference type="Pfam" id="PF17708">
    <property type="entry name" value="Gasdermin_C"/>
    <property type="match status" value="1"/>
</dbReference>
<gene>
    <name evidence="14" type="ORF">GDO86_011714</name>
</gene>
<evidence type="ECO:0000256" key="8">
    <source>
        <dbReference type="ARBA" id="ARBA00022692"/>
    </source>
</evidence>
<evidence type="ECO:0000256" key="1">
    <source>
        <dbReference type="ARBA" id="ARBA00004496"/>
    </source>
</evidence>
<keyword evidence="7" id="KW-1210">Necrosis</keyword>
<keyword evidence="5" id="KW-1003">Cell membrane</keyword>
<dbReference type="Pfam" id="PF04598">
    <property type="entry name" value="Gasdermin"/>
    <property type="match status" value="1"/>
</dbReference>
<name>A0A8T2JHH2_9PIPI</name>
<keyword evidence="9" id="KW-0472">Membrane</keyword>
<comment type="caution">
    <text evidence="14">The sequence shown here is derived from an EMBL/GenBank/DDBJ whole genome shotgun (WGS) entry which is preliminary data.</text>
</comment>
<dbReference type="OrthoDB" id="8815334at2759"/>
<dbReference type="EMBL" id="JAACNH010000005">
    <property type="protein sequence ID" value="KAG8442997.1"/>
    <property type="molecule type" value="Genomic_DNA"/>
</dbReference>
<evidence type="ECO:0000256" key="9">
    <source>
        <dbReference type="ARBA" id="ARBA00023136"/>
    </source>
</evidence>
<evidence type="ECO:0008006" key="16">
    <source>
        <dbReference type="Google" id="ProtNLM"/>
    </source>
</evidence>
<evidence type="ECO:0000256" key="5">
    <source>
        <dbReference type="ARBA" id="ARBA00022475"/>
    </source>
</evidence>
<dbReference type="InterPro" id="IPR042377">
    <property type="entry name" value="GSDME"/>
</dbReference>
<comment type="subcellular location">
    <subcellularLocation>
        <location evidence="2">Cell membrane</location>
        <topology evidence="2">Multi-pass membrane protein</topology>
    </subcellularLocation>
    <subcellularLocation>
        <location evidence="1">Cytoplasm</location>
    </subcellularLocation>
</comment>
<evidence type="ECO:0000256" key="7">
    <source>
        <dbReference type="ARBA" id="ARBA00022590"/>
    </source>
</evidence>
<comment type="similarity">
    <text evidence="3">Belongs to the gasdermin family.</text>
</comment>
<organism evidence="14 15">
    <name type="scientific">Hymenochirus boettgeri</name>
    <name type="common">Congo dwarf clawed frog</name>
    <dbReference type="NCBI Taxonomy" id="247094"/>
    <lineage>
        <taxon>Eukaryota</taxon>
        <taxon>Metazoa</taxon>
        <taxon>Chordata</taxon>
        <taxon>Craniata</taxon>
        <taxon>Vertebrata</taxon>
        <taxon>Euteleostomi</taxon>
        <taxon>Amphibia</taxon>
        <taxon>Batrachia</taxon>
        <taxon>Anura</taxon>
        <taxon>Pipoidea</taxon>
        <taxon>Pipidae</taxon>
        <taxon>Pipinae</taxon>
        <taxon>Hymenochirus</taxon>
    </lineage>
</organism>
<evidence type="ECO:0000256" key="10">
    <source>
        <dbReference type="ARBA" id="ARBA00023139"/>
    </source>
</evidence>
<evidence type="ECO:0000256" key="4">
    <source>
        <dbReference type="ARBA" id="ARBA00022452"/>
    </source>
</evidence>
<keyword evidence="15" id="KW-1185">Reference proteome</keyword>
<evidence type="ECO:0000313" key="14">
    <source>
        <dbReference type="EMBL" id="KAG8442997.1"/>
    </source>
</evidence>
<proteinExistence type="inferred from homology"/>
<keyword evidence="11" id="KW-0449">Lipoprotein</keyword>
<keyword evidence="6" id="KW-0963">Cytoplasm</keyword>
<dbReference type="Proteomes" id="UP000812440">
    <property type="component" value="Chromosome 6"/>
</dbReference>
<evidence type="ECO:0000259" key="12">
    <source>
        <dbReference type="Pfam" id="PF04598"/>
    </source>
</evidence>
<evidence type="ECO:0000256" key="6">
    <source>
        <dbReference type="ARBA" id="ARBA00022490"/>
    </source>
</evidence>
<keyword evidence="10" id="KW-0564">Palmitate</keyword>
<dbReference type="InterPro" id="IPR041263">
    <property type="entry name" value="Gasdermin_PUB"/>
</dbReference>
<dbReference type="AlphaFoldDB" id="A0A8T2JHH2"/>
<sequence>MFSKATKNFLKDIDSGGNLISVSNLSDSDKVQLLCVVAKKRRFWCWQKPKYQFSSFTCMLSDVLIDETAIKPVVVESEFVKYEGTFGDVTKGNITTDVGYLQMKASGLESVKSQSSFGTLRKQEVDMQHLMKGVQGRRIHLHHPFVQQLQEYKHDVLCILKEKIVTTQKCVITEHLQTEENFIGNVGLKTKIVKVSVSENGNYVKDENTVLEIPPPTAIAYSVVELYVRRDGTFDFCLLPEKKGGFEKEKTETHQHNKADLNDKLSSIYDWDVVDGTKGVVPGNAPLSCFKKDIIQFTKSFLAWEQLPDVHGQELYVLLGEILCDSQAVAQLQAVVEDLCLEDKNYHAALDEINPPQTKQVQSILHLAGHDGSDASKKLLVALHIFTSALNEMSDSALALLSQCCKFQLLPSLFALLHLASDDGLCSTIDPILSDILDQERFAMAQCLFALSNIKLEMKEDAIFAATTEEPGFSPHVLCIVISGLHLLEKKLKL</sequence>
<evidence type="ECO:0000256" key="3">
    <source>
        <dbReference type="ARBA" id="ARBA00009279"/>
    </source>
</evidence>
<dbReference type="GO" id="GO:0005886">
    <property type="term" value="C:plasma membrane"/>
    <property type="evidence" value="ECO:0007669"/>
    <property type="project" value="UniProtKB-SubCell"/>
</dbReference>
<evidence type="ECO:0000259" key="13">
    <source>
        <dbReference type="Pfam" id="PF17708"/>
    </source>
</evidence>
<dbReference type="PANTHER" id="PTHR15207:SF1">
    <property type="entry name" value="GASDERMIN-E"/>
    <property type="match status" value="1"/>
</dbReference>
<evidence type="ECO:0000256" key="11">
    <source>
        <dbReference type="ARBA" id="ARBA00023288"/>
    </source>
</evidence>
<keyword evidence="8" id="KW-0812">Transmembrane</keyword>
<protein>
    <recommendedName>
        <fullName evidence="16">Gasdermin-E</fullName>
    </recommendedName>
</protein>
<feature type="domain" description="Gasdermin PUB" evidence="13">
    <location>
        <begin position="287"/>
        <end position="459"/>
    </location>
</feature>
<accession>A0A8T2JHH2</accession>
<reference evidence="14" key="1">
    <citation type="thesis" date="2020" institute="ProQuest LLC" country="789 East Eisenhower Parkway, Ann Arbor, MI, USA">
        <title>Comparative Genomics and Chromosome Evolution.</title>
        <authorList>
            <person name="Mudd A.B."/>
        </authorList>
    </citation>
    <scope>NUCLEOTIDE SEQUENCE</scope>
    <source>
        <strain evidence="14">Female2</strain>
        <tissue evidence="14">Blood</tissue>
    </source>
</reference>
<evidence type="ECO:0000313" key="15">
    <source>
        <dbReference type="Proteomes" id="UP000812440"/>
    </source>
</evidence>